<sequence length="78" mass="9005">MGDESMANDGDNDRLDYALEWCKKHKLKLDRLNLFNRGRKKKVAKGNLSKKEFEEMCKRAGVKKESLCNTVLTRNISS</sequence>
<gene>
    <name evidence="1" type="ORF">S12H4_56306</name>
</gene>
<protein>
    <submittedName>
        <fullName evidence="1">Uncharacterized protein</fullName>
    </submittedName>
</protein>
<accession>X1V5L1</accession>
<dbReference type="EMBL" id="BARW01036239">
    <property type="protein sequence ID" value="GAJ24984.1"/>
    <property type="molecule type" value="Genomic_DNA"/>
</dbReference>
<reference evidence="1" key="1">
    <citation type="journal article" date="2014" name="Front. Microbiol.">
        <title>High frequency of phylogenetically diverse reductive dehalogenase-homologous genes in deep subseafloor sedimentary metagenomes.</title>
        <authorList>
            <person name="Kawai M."/>
            <person name="Futagami T."/>
            <person name="Toyoda A."/>
            <person name="Takaki Y."/>
            <person name="Nishi S."/>
            <person name="Hori S."/>
            <person name="Arai W."/>
            <person name="Tsubouchi T."/>
            <person name="Morono Y."/>
            <person name="Uchiyama I."/>
            <person name="Ito T."/>
            <person name="Fujiyama A."/>
            <person name="Inagaki F."/>
            <person name="Takami H."/>
        </authorList>
    </citation>
    <scope>NUCLEOTIDE SEQUENCE</scope>
    <source>
        <strain evidence="1">Expedition CK06-06</strain>
    </source>
</reference>
<comment type="caution">
    <text evidence="1">The sequence shown here is derived from an EMBL/GenBank/DDBJ whole genome shotgun (WGS) entry which is preliminary data.</text>
</comment>
<proteinExistence type="predicted"/>
<name>X1V5L1_9ZZZZ</name>
<evidence type="ECO:0000313" key="1">
    <source>
        <dbReference type="EMBL" id="GAJ24984.1"/>
    </source>
</evidence>
<dbReference type="AlphaFoldDB" id="X1V5L1"/>
<organism evidence="1">
    <name type="scientific">marine sediment metagenome</name>
    <dbReference type="NCBI Taxonomy" id="412755"/>
    <lineage>
        <taxon>unclassified sequences</taxon>
        <taxon>metagenomes</taxon>
        <taxon>ecological metagenomes</taxon>
    </lineage>
</organism>